<accession>J3NGS7</accession>
<evidence type="ECO:0000256" key="2">
    <source>
        <dbReference type="SAM" id="Phobius"/>
    </source>
</evidence>
<protein>
    <submittedName>
        <fullName evidence="4 5">Uncharacterized protein</fullName>
    </submittedName>
</protein>
<dbReference type="GO" id="GO:0000993">
    <property type="term" value="F:RNA polymerase II complex binding"/>
    <property type="evidence" value="ECO:0007669"/>
    <property type="project" value="TreeGrafter"/>
</dbReference>
<sequence>MMRHLLGAAAVACAALSAVVDARLLRWEADPNEGHWLPARETMAVQALLGGGDVSPMPTAAPLLPPRELLDKRSGTNNTCAFVSGSADIPLYCATSSGCVFHSQRKAFGCCPDRPSKSNQFCEAWTTCLHSSEGTRLDVSNTGGDTMWCGNSMYPSCVKHTFAESTLQGYSLWGCGKIATTDLVLRSATDGTSTTGTGGGGTRATGSSRSTNVIQGVGGTDGDQGATSTPGSGGGSGQTQDSGPPLGAIIGGAVGGFAALAILGFAIFFLVRRSRRTGASHPVHGQQNGVPGASGGGPASPGGGPAAPVMPGSPGHPQQQQQQQGYPSPQMAEQQQQQQQQHGQYGFAPVTDPRASMAKPPYSVTNSVYDPAGMSPPHSPSPGYSPNGVNPTPSPPPPSQSPPIGQPPQPFGAAWAMPPQQQGPPGYQQNQQQQYPQQTPPQQYNAMPPPPPGAYQQHPQQFQQSHQDYAELPTGRGDRELRELA</sequence>
<feature type="compositionally biased region" description="Low complexity" evidence="1">
    <location>
        <begin position="371"/>
        <end position="388"/>
    </location>
</feature>
<dbReference type="RefSeq" id="XP_009216476.1">
    <property type="nucleotide sequence ID" value="XM_009218212.1"/>
</dbReference>
<reference evidence="5" key="5">
    <citation type="submission" date="2018-04" db="UniProtKB">
        <authorList>
            <consortium name="EnsemblFungi"/>
        </authorList>
    </citation>
    <scope>IDENTIFICATION</scope>
    <source>
        <strain evidence="5">R3-111a-1</strain>
    </source>
</reference>
<feature type="compositionally biased region" description="Low complexity" evidence="1">
    <location>
        <begin position="418"/>
        <end position="446"/>
    </location>
</feature>
<name>J3NGS7_GAET3</name>
<evidence type="ECO:0000313" key="5">
    <source>
        <dbReference type="EnsemblFungi" id="EJT80467"/>
    </source>
</evidence>
<dbReference type="Proteomes" id="UP000006039">
    <property type="component" value="Unassembled WGS sequence"/>
</dbReference>
<evidence type="ECO:0000313" key="4">
    <source>
        <dbReference type="EMBL" id="EJT80467.1"/>
    </source>
</evidence>
<keyword evidence="2" id="KW-0472">Membrane</keyword>
<reference evidence="5" key="4">
    <citation type="journal article" date="2015" name="G3 (Bethesda)">
        <title>Genome sequences of three phytopathogenic species of the Magnaporthaceae family of fungi.</title>
        <authorList>
            <person name="Okagaki L.H."/>
            <person name="Nunes C.C."/>
            <person name="Sailsbery J."/>
            <person name="Clay B."/>
            <person name="Brown D."/>
            <person name="John T."/>
            <person name="Oh Y."/>
            <person name="Young N."/>
            <person name="Fitzgerald M."/>
            <person name="Haas B.J."/>
            <person name="Zeng Q."/>
            <person name="Young S."/>
            <person name="Adiconis X."/>
            <person name="Fan L."/>
            <person name="Levin J.Z."/>
            <person name="Mitchell T.K."/>
            <person name="Okubara P.A."/>
            <person name="Farman M.L."/>
            <person name="Kohn L.M."/>
            <person name="Birren B."/>
            <person name="Ma L.-J."/>
            <person name="Dean R.A."/>
        </authorList>
    </citation>
    <scope>NUCLEOTIDE SEQUENCE</scope>
    <source>
        <strain evidence="5">R3-111a-1</strain>
    </source>
</reference>
<dbReference type="GO" id="GO:0031124">
    <property type="term" value="P:mRNA 3'-end processing"/>
    <property type="evidence" value="ECO:0007669"/>
    <property type="project" value="TreeGrafter"/>
</dbReference>
<feature type="region of interest" description="Disordered" evidence="1">
    <location>
        <begin position="189"/>
        <end position="244"/>
    </location>
</feature>
<dbReference type="GeneID" id="20340924"/>
<keyword evidence="3" id="KW-0732">Signal</keyword>
<keyword evidence="6" id="KW-1185">Reference proteome</keyword>
<feature type="compositionally biased region" description="Pro residues" evidence="1">
    <location>
        <begin position="392"/>
        <end position="410"/>
    </location>
</feature>
<feature type="region of interest" description="Disordered" evidence="1">
    <location>
        <begin position="279"/>
        <end position="485"/>
    </location>
</feature>
<evidence type="ECO:0000256" key="3">
    <source>
        <dbReference type="SAM" id="SignalP"/>
    </source>
</evidence>
<evidence type="ECO:0000256" key="1">
    <source>
        <dbReference type="SAM" id="MobiDB-lite"/>
    </source>
</evidence>
<reference evidence="4" key="3">
    <citation type="submission" date="2010-09" db="EMBL/GenBank/DDBJ databases">
        <title>Annotation of Gaeumannomyces graminis var. tritici R3-111a-1.</title>
        <authorList>
            <consortium name="The Broad Institute Genome Sequencing Platform"/>
            <person name="Ma L.-J."/>
            <person name="Dead R."/>
            <person name="Young S.K."/>
            <person name="Zeng Q."/>
            <person name="Gargeya S."/>
            <person name="Fitzgerald M."/>
            <person name="Haas B."/>
            <person name="Abouelleil A."/>
            <person name="Alvarado L."/>
            <person name="Arachchi H.M."/>
            <person name="Berlin A."/>
            <person name="Brown A."/>
            <person name="Chapman S.B."/>
            <person name="Chen Z."/>
            <person name="Dunbar C."/>
            <person name="Freedman E."/>
            <person name="Gearin G."/>
            <person name="Gellesch M."/>
            <person name="Goldberg J."/>
            <person name="Griggs A."/>
            <person name="Gujja S."/>
            <person name="Heiman D."/>
            <person name="Howarth C."/>
            <person name="Larson L."/>
            <person name="Lui A."/>
            <person name="MacDonald P.J.P."/>
            <person name="Mehta T."/>
            <person name="Montmayeur A."/>
            <person name="Murphy C."/>
            <person name="Neiman D."/>
            <person name="Pearson M."/>
            <person name="Priest M."/>
            <person name="Roberts A."/>
            <person name="Saif S."/>
            <person name="Shea T."/>
            <person name="Shenoy N."/>
            <person name="Sisk P."/>
            <person name="Stolte C."/>
            <person name="Sykes S."/>
            <person name="Yandava C."/>
            <person name="Wortman J."/>
            <person name="Nusbaum C."/>
            <person name="Birren B."/>
        </authorList>
    </citation>
    <scope>NUCLEOTIDE SEQUENCE</scope>
    <source>
        <strain evidence="4">R3-111a-1</strain>
    </source>
</reference>
<dbReference type="OrthoDB" id="4849731at2759"/>
<gene>
    <name evidence="5" type="primary">20340924</name>
    <name evidence="4" type="ORF">GGTG_00466</name>
</gene>
<feature type="compositionally biased region" description="Basic and acidic residues" evidence="1">
    <location>
        <begin position="476"/>
        <end position="485"/>
    </location>
</feature>
<reference evidence="4" key="2">
    <citation type="submission" date="2010-07" db="EMBL/GenBank/DDBJ databases">
        <authorList>
            <consortium name="The Broad Institute Genome Sequencing Platform"/>
            <consortium name="Broad Institute Genome Sequencing Center for Infectious Disease"/>
            <person name="Ma L.-J."/>
            <person name="Dead R."/>
            <person name="Young S."/>
            <person name="Zeng Q."/>
            <person name="Koehrsen M."/>
            <person name="Alvarado L."/>
            <person name="Berlin A."/>
            <person name="Chapman S.B."/>
            <person name="Chen Z."/>
            <person name="Freedman E."/>
            <person name="Gellesch M."/>
            <person name="Goldberg J."/>
            <person name="Griggs A."/>
            <person name="Gujja S."/>
            <person name="Heilman E.R."/>
            <person name="Heiman D."/>
            <person name="Hepburn T."/>
            <person name="Howarth C."/>
            <person name="Jen D."/>
            <person name="Larson L."/>
            <person name="Mehta T."/>
            <person name="Neiman D."/>
            <person name="Pearson M."/>
            <person name="Roberts A."/>
            <person name="Saif S."/>
            <person name="Shea T."/>
            <person name="Shenoy N."/>
            <person name="Sisk P."/>
            <person name="Stolte C."/>
            <person name="Sykes S."/>
            <person name="Walk T."/>
            <person name="White J."/>
            <person name="Yandava C."/>
            <person name="Haas B."/>
            <person name="Nusbaum C."/>
            <person name="Birren B."/>
        </authorList>
    </citation>
    <scope>NUCLEOTIDE SEQUENCE</scope>
    <source>
        <strain evidence="4">R3-111a-1</strain>
    </source>
</reference>
<feature type="compositionally biased region" description="Low complexity" evidence="1">
    <location>
        <begin position="306"/>
        <end position="341"/>
    </location>
</feature>
<dbReference type="eggNOG" id="ENOG502SYEE">
    <property type="taxonomic scope" value="Eukaryota"/>
</dbReference>
<dbReference type="HOGENOM" id="CLU_047791_0_0_1"/>
<dbReference type="PANTHER" id="PTHR12460:SF0">
    <property type="entry name" value="CID DOMAIN-CONTAINING PROTEIN-RELATED"/>
    <property type="match status" value="1"/>
</dbReference>
<feature type="compositionally biased region" description="Low complexity" evidence="1">
    <location>
        <begin position="454"/>
        <end position="467"/>
    </location>
</feature>
<dbReference type="EMBL" id="GL385395">
    <property type="protein sequence ID" value="EJT80467.1"/>
    <property type="molecule type" value="Genomic_DNA"/>
</dbReference>
<dbReference type="STRING" id="644352.J3NGS7"/>
<evidence type="ECO:0000313" key="6">
    <source>
        <dbReference type="Proteomes" id="UP000006039"/>
    </source>
</evidence>
<keyword evidence="2" id="KW-1133">Transmembrane helix</keyword>
<organism evidence="4">
    <name type="scientific">Gaeumannomyces tritici (strain R3-111a-1)</name>
    <name type="common">Wheat and barley take-all root rot fungus</name>
    <name type="synonym">Gaeumannomyces graminis var. tritici</name>
    <dbReference type="NCBI Taxonomy" id="644352"/>
    <lineage>
        <taxon>Eukaryota</taxon>
        <taxon>Fungi</taxon>
        <taxon>Dikarya</taxon>
        <taxon>Ascomycota</taxon>
        <taxon>Pezizomycotina</taxon>
        <taxon>Sordariomycetes</taxon>
        <taxon>Sordariomycetidae</taxon>
        <taxon>Magnaporthales</taxon>
        <taxon>Magnaporthaceae</taxon>
        <taxon>Gaeumannomyces</taxon>
    </lineage>
</organism>
<feature type="chain" id="PRO_5015094095" evidence="3">
    <location>
        <begin position="23"/>
        <end position="485"/>
    </location>
</feature>
<dbReference type="VEuPathDB" id="FungiDB:GGTG_00466"/>
<dbReference type="AlphaFoldDB" id="J3NGS7"/>
<feature type="transmembrane region" description="Helical" evidence="2">
    <location>
        <begin position="246"/>
        <end position="271"/>
    </location>
</feature>
<reference evidence="6" key="1">
    <citation type="submission" date="2010-07" db="EMBL/GenBank/DDBJ databases">
        <title>The genome sequence of Gaeumannomyces graminis var. tritici strain R3-111a-1.</title>
        <authorList>
            <consortium name="The Broad Institute Genome Sequencing Platform"/>
            <person name="Ma L.-J."/>
            <person name="Dead R."/>
            <person name="Young S."/>
            <person name="Zeng Q."/>
            <person name="Koehrsen M."/>
            <person name="Alvarado L."/>
            <person name="Berlin A."/>
            <person name="Chapman S.B."/>
            <person name="Chen Z."/>
            <person name="Freedman E."/>
            <person name="Gellesch M."/>
            <person name="Goldberg J."/>
            <person name="Griggs A."/>
            <person name="Gujja S."/>
            <person name="Heilman E.R."/>
            <person name="Heiman D."/>
            <person name="Hepburn T."/>
            <person name="Howarth C."/>
            <person name="Jen D."/>
            <person name="Larson L."/>
            <person name="Mehta T."/>
            <person name="Neiman D."/>
            <person name="Pearson M."/>
            <person name="Roberts A."/>
            <person name="Saif S."/>
            <person name="Shea T."/>
            <person name="Shenoy N."/>
            <person name="Sisk P."/>
            <person name="Stolte C."/>
            <person name="Sykes S."/>
            <person name="Walk T."/>
            <person name="White J."/>
            <person name="Yandava C."/>
            <person name="Haas B."/>
            <person name="Nusbaum C."/>
            <person name="Birren B."/>
        </authorList>
    </citation>
    <scope>NUCLEOTIDE SEQUENCE [LARGE SCALE GENOMIC DNA]</scope>
    <source>
        <strain evidence="6">R3-111a-1</strain>
    </source>
</reference>
<proteinExistence type="predicted"/>
<keyword evidence="2" id="KW-0812">Transmembrane</keyword>
<dbReference type="EnsemblFungi" id="EJT80467">
    <property type="protein sequence ID" value="EJT80467"/>
    <property type="gene ID" value="GGTG_00466"/>
</dbReference>
<feature type="compositionally biased region" description="Gly residues" evidence="1">
    <location>
        <begin position="292"/>
        <end position="305"/>
    </location>
</feature>
<feature type="signal peptide" evidence="3">
    <location>
        <begin position="1"/>
        <end position="22"/>
    </location>
</feature>
<dbReference type="PANTHER" id="PTHR12460">
    <property type="entry name" value="CYCLIN-DEPENDENT KINASE INHIBITOR-RELATED PROTEIN"/>
    <property type="match status" value="1"/>
</dbReference>